<evidence type="ECO:0000313" key="4">
    <source>
        <dbReference type="Proteomes" id="UP000309128"/>
    </source>
</evidence>
<dbReference type="Gene3D" id="3.20.20.30">
    <property type="entry name" value="Luciferase-like domain"/>
    <property type="match status" value="1"/>
</dbReference>
<reference evidence="3 4" key="1">
    <citation type="submission" date="2019-05" db="EMBL/GenBank/DDBJ databases">
        <title>Draft genome sequence of Nonomuraea turkmeniaca DSM 43926.</title>
        <authorList>
            <person name="Saricaoglu S."/>
            <person name="Isik K."/>
        </authorList>
    </citation>
    <scope>NUCLEOTIDE SEQUENCE [LARGE SCALE GENOMIC DNA]</scope>
    <source>
        <strain evidence="3 4">DSM 43926</strain>
    </source>
</reference>
<dbReference type="Pfam" id="PF00296">
    <property type="entry name" value="Bac_luciferase"/>
    <property type="match status" value="1"/>
</dbReference>
<dbReference type="InterPro" id="IPR011251">
    <property type="entry name" value="Luciferase-like_dom"/>
</dbReference>
<name>A0A5S4FA79_9ACTN</name>
<dbReference type="NCBIfam" id="TIGR03559">
    <property type="entry name" value="F420_Rv3520c"/>
    <property type="match status" value="1"/>
</dbReference>
<feature type="domain" description="Luciferase-like" evidence="2">
    <location>
        <begin position="13"/>
        <end position="310"/>
    </location>
</feature>
<dbReference type="InterPro" id="IPR050564">
    <property type="entry name" value="F420-G6PD/mer"/>
</dbReference>
<keyword evidence="4" id="KW-1185">Reference proteome</keyword>
<dbReference type="OrthoDB" id="5241778at2"/>
<keyword evidence="1" id="KW-0560">Oxidoreductase</keyword>
<sequence>MRLGYSMSYWGGAGLGPADHLALVREAEALGYSSVWAAETYGTDPASLLAWIAGQTERIALGTGVLQMSGRKPVVAAMTAATIDQLSGGRARLGVGVSGPQVVEGWHGERFDRPLARARDYLQVVRKALQGEPVRHDGATMTLPLPGSEGKELTLAVSPVQERLPVYLAAMGPKTVALAGELADGWLAIHFPPDHLAKMATHLNRGDLDIAPMVLTLVEEDQELAYDMMRPMLALYLGGMGSRRTNFYNRLATTLGFEQEAARMQEAFLDGRQGEAMAMLPDALLDAMTMCGPAGKVRERMAAYQEAGATTLIVGLVTPTRRLRSRQLRLIAGLAPASP</sequence>
<organism evidence="3 4">
    <name type="scientific">Nonomuraea turkmeniaca</name>
    <dbReference type="NCBI Taxonomy" id="103838"/>
    <lineage>
        <taxon>Bacteria</taxon>
        <taxon>Bacillati</taxon>
        <taxon>Actinomycetota</taxon>
        <taxon>Actinomycetes</taxon>
        <taxon>Streptosporangiales</taxon>
        <taxon>Streptosporangiaceae</taxon>
        <taxon>Nonomuraea</taxon>
    </lineage>
</organism>
<dbReference type="EMBL" id="VCKY01000113">
    <property type="protein sequence ID" value="TMR14126.1"/>
    <property type="molecule type" value="Genomic_DNA"/>
</dbReference>
<dbReference type="AlphaFoldDB" id="A0A5S4FA79"/>
<evidence type="ECO:0000256" key="1">
    <source>
        <dbReference type="ARBA" id="ARBA00023002"/>
    </source>
</evidence>
<evidence type="ECO:0000313" key="3">
    <source>
        <dbReference type="EMBL" id="TMR14126.1"/>
    </source>
</evidence>
<gene>
    <name evidence="3" type="ORF">ETD86_29295</name>
</gene>
<dbReference type="Proteomes" id="UP000309128">
    <property type="component" value="Unassembled WGS sequence"/>
</dbReference>
<dbReference type="RefSeq" id="WP_138669445.1">
    <property type="nucleotide sequence ID" value="NZ_VCKY01000113.1"/>
</dbReference>
<proteinExistence type="predicted"/>
<dbReference type="InterPro" id="IPR019951">
    <property type="entry name" value="F420_OxRdatse_Rv3520c_pred"/>
</dbReference>
<dbReference type="SUPFAM" id="SSF51679">
    <property type="entry name" value="Bacterial luciferase-like"/>
    <property type="match status" value="1"/>
</dbReference>
<protein>
    <submittedName>
        <fullName evidence="3">LLM class F420-dependent oxidoreductase</fullName>
    </submittedName>
</protein>
<dbReference type="InterPro" id="IPR036661">
    <property type="entry name" value="Luciferase-like_sf"/>
</dbReference>
<dbReference type="PANTHER" id="PTHR43244:SF1">
    <property type="entry name" value="5,10-METHYLENETETRAHYDROMETHANOPTERIN REDUCTASE"/>
    <property type="match status" value="1"/>
</dbReference>
<comment type="caution">
    <text evidence="3">The sequence shown here is derived from an EMBL/GenBank/DDBJ whole genome shotgun (WGS) entry which is preliminary data.</text>
</comment>
<dbReference type="CDD" id="cd01097">
    <property type="entry name" value="Tetrahydromethanopterin_reductase"/>
    <property type="match status" value="1"/>
</dbReference>
<dbReference type="GO" id="GO:0016705">
    <property type="term" value="F:oxidoreductase activity, acting on paired donors, with incorporation or reduction of molecular oxygen"/>
    <property type="evidence" value="ECO:0007669"/>
    <property type="project" value="InterPro"/>
</dbReference>
<evidence type="ECO:0000259" key="2">
    <source>
        <dbReference type="Pfam" id="PF00296"/>
    </source>
</evidence>
<dbReference type="PANTHER" id="PTHR43244">
    <property type="match status" value="1"/>
</dbReference>
<accession>A0A5S4FA79</accession>